<gene>
    <name evidence="2" type="ORF">NCGR_LOCUS40367</name>
</gene>
<evidence type="ECO:0000313" key="3">
    <source>
        <dbReference type="Proteomes" id="UP000604825"/>
    </source>
</evidence>
<dbReference type="AlphaFoldDB" id="A0A811QH82"/>
<sequence>MGEAAGFCAGHCGGGGNGAQGRGQEGEVEGCGTRLFFLLGPAKRGFWKQRGWRRCGGSGAARGKEGRGSAWERRDGMPGRAPHGKGCTLEEQRLVAENDVEPGLGWLAAACGCRIWRWGGGPGAARPGSDGSAGVVSGGCGARLG</sequence>
<protein>
    <submittedName>
        <fullName evidence="2">Uncharacterized protein</fullName>
    </submittedName>
</protein>
<comment type="caution">
    <text evidence="2">The sequence shown here is derived from an EMBL/GenBank/DDBJ whole genome shotgun (WGS) entry which is preliminary data.</text>
</comment>
<name>A0A811QH82_9POAL</name>
<dbReference type="EMBL" id="CAJGYO010000010">
    <property type="protein sequence ID" value="CAD6256871.1"/>
    <property type="molecule type" value="Genomic_DNA"/>
</dbReference>
<evidence type="ECO:0000256" key="1">
    <source>
        <dbReference type="SAM" id="MobiDB-lite"/>
    </source>
</evidence>
<feature type="region of interest" description="Disordered" evidence="1">
    <location>
        <begin position="55"/>
        <end position="85"/>
    </location>
</feature>
<organism evidence="2 3">
    <name type="scientific">Miscanthus lutarioriparius</name>
    <dbReference type="NCBI Taxonomy" id="422564"/>
    <lineage>
        <taxon>Eukaryota</taxon>
        <taxon>Viridiplantae</taxon>
        <taxon>Streptophyta</taxon>
        <taxon>Embryophyta</taxon>
        <taxon>Tracheophyta</taxon>
        <taxon>Spermatophyta</taxon>
        <taxon>Magnoliopsida</taxon>
        <taxon>Liliopsida</taxon>
        <taxon>Poales</taxon>
        <taxon>Poaceae</taxon>
        <taxon>PACMAD clade</taxon>
        <taxon>Panicoideae</taxon>
        <taxon>Andropogonodae</taxon>
        <taxon>Andropogoneae</taxon>
        <taxon>Saccharinae</taxon>
        <taxon>Miscanthus</taxon>
    </lineage>
</organism>
<dbReference type="Proteomes" id="UP000604825">
    <property type="component" value="Unassembled WGS sequence"/>
</dbReference>
<keyword evidence="3" id="KW-1185">Reference proteome</keyword>
<feature type="compositionally biased region" description="Basic and acidic residues" evidence="1">
    <location>
        <begin position="62"/>
        <end position="77"/>
    </location>
</feature>
<accession>A0A811QH82</accession>
<proteinExistence type="predicted"/>
<reference evidence="2" key="1">
    <citation type="submission" date="2020-10" db="EMBL/GenBank/DDBJ databases">
        <authorList>
            <person name="Han B."/>
            <person name="Lu T."/>
            <person name="Zhao Q."/>
            <person name="Huang X."/>
            <person name="Zhao Y."/>
        </authorList>
    </citation>
    <scope>NUCLEOTIDE SEQUENCE</scope>
</reference>
<evidence type="ECO:0000313" key="2">
    <source>
        <dbReference type="EMBL" id="CAD6256871.1"/>
    </source>
</evidence>